<evidence type="ECO:0000313" key="2">
    <source>
        <dbReference type="Proteomes" id="UP000266178"/>
    </source>
</evidence>
<evidence type="ECO:0000313" key="1">
    <source>
        <dbReference type="EMBL" id="RIH93758.1"/>
    </source>
</evidence>
<protein>
    <submittedName>
        <fullName evidence="1">Uncharacterized protein</fullName>
    </submittedName>
</protein>
<gene>
    <name evidence="1" type="ORF">Mgrana_00341</name>
</gene>
<keyword evidence="2" id="KW-1185">Reference proteome</keyword>
<name>A0A399FC14_9DEIN</name>
<proteinExistence type="predicted"/>
<accession>A0A399FC14</accession>
<reference evidence="1 2" key="1">
    <citation type="submission" date="2018-08" db="EMBL/GenBank/DDBJ databases">
        <title>Meiothermus granaticius genome AF-68 sequencing project.</title>
        <authorList>
            <person name="Da Costa M.S."/>
            <person name="Albuquerque L."/>
            <person name="Raposo P."/>
            <person name="Froufe H.J.C."/>
            <person name="Barroso C.S."/>
            <person name="Egas C."/>
        </authorList>
    </citation>
    <scope>NUCLEOTIDE SEQUENCE [LARGE SCALE GENOMIC DNA]</scope>
    <source>
        <strain evidence="1 2">AF-68</strain>
    </source>
</reference>
<organism evidence="1 2">
    <name type="scientific">Meiothermus granaticius NBRC 107808</name>
    <dbReference type="NCBI Taxonomy" id="1227551"/>
    <lineage>
        <taxon>Bacteria</taxon>
        <taxon>Thermotogati</taxon>
        <taxon>Deinococcota</taxon>
        <taxon>Deinococci</taxon>
        <taxon>Thermales</taxon>
        <taxon>Thermaceae</taxon>
        <taxon>Meiothermus</taxon>
    </lineage>
</organism>
<dbReference type="RefSeq" id="WP_119355869.1">
    <property type="nucleotide sequence ID" value="NZ_BJXM01000002.1"/>
</dbReference>
<sequence length="63" mass="7275">MFANLELQIALAQQHTEALRAEARQEGRARAARTPSTGLHLPLIWLRRFSLRLNRKNTGWKPL</sequence>
<dbReference type="EMBL" id="QWLB01000003">
    <property type="protein sequence ID" value="RIH93758.1"/>
    <property type="molecule type" value="Genomic_DNA"/>
</dbReference>
<dbReference type="Proteomes" id="UP000266178">
    <property type="component" value="Unassembled WGS sequence"/>
</dbReference>
<dbReference type="AlphaFoldDB" id="A0A399FC14"/>
<comment type="caution">
    <text evidence="1">The sequence shown here is derived from an EMBL/GenBank/DDBJ whole genome shotgun (WGS) entry which is preliminary data.</text>
</comment>